<dbReference type="Proteomes" id="UP001476798">
    <property type="component" value="Unassembled WGS sequence"/>
</dbReference>
<keyword evidence="1" id="KW-0732">Signal</keyword>
<proteinExistence type="predicted"/>
<feature type="signal peptide" evidence="1">
    <location>
        <begin position="1"/>
        <end position="18"/>
    </location>
</feature>
<comment type="caution">
    <text evidence="2">The sequence shown here is derived from an EMBL/GenBank/DDBJ whole genome shotgun (WGS) entry which is preliminary data.</text>
</comment>
<evidence type="ECO:0000313" key="2">
    <source>
        <dbReference type="EMBL" id="MEQ2189624.1"/>
    </source>
</evidence>
<reference evidence="2 3" key="1">
    <citation type="submission" date="2021-06" db="EMBL/GenBank/DDBJ databases">
        <authorList>
            <person name="Palmer J.M."/>
        </authorList>
    </citation>
    <scope>NUCLEOTIDE SEQUENCE [LARGE SCALE GENOMIC DNA]</scope>
    <source>
        <strain evidence="2 3">GA_2019</strain>
        <tissue evidence="2">Muscle</tissue>
    </source>
</reference>
<gene>
    <name evidence="2" type="ORF">GOODEAATRI_027109</name>
</gene>
<sequence length="111" mass="12462">MNIVLLLRNIHVFLVTKQLIVDYPLSVCHYFWNHLSIRANDIEPSILFRKTEERALTACDSYVIVCAPTHGVSTHIKPAGGTAWTGTESVSLNQEIPNKHGIDMAAVQKRH</sequence>
<dbReference type="EMBL" id="JAHRIO010093449">
    <property type="protein sequence ID" value="MEQ2189624.1"/>
    <property type="molecule type" value="Genomic_DNA"/>
</dbReference>
<feature type="chain" id="PRO_5045295037" evidence="1">
    <location>
        <begin position="19"/>
        <end position="111"/>
    </location>
</feature>
<evidence type="ECO:0000313" key="3">
    <source>
        <dbReference type="Proteomes" id="UP001476798"/>
    </source>
</evidence>
<organism evidence="2 3">
    <name type="scientific">Goodea atripinnis</name>
    <dbReference type="NCBI Taxonomy" id="208336"/>
    <lineage>
        <taxon>Eukaryota</taxon>
        <taxon>Metazoa</taxon>
        <taxon>Chordata</taxon>
        <taxon>Craniata</taxon>
        <taxon>Vertebrata</taxon>
        <taxon>Euteleostomi</taxon>
        <taxon>Actinopterygii</taxon>
        <taxon>Neopterygii</taxon>
        <taxon>Teleostei</taxon>
        <taxon>Neoteleostei</taxon>
        <taxon>Acanthomorphata</taxon>
        <taxon>Ovalentaria</taxon>
        <taxon>Atherinomorphae</taxon>
        <taxon>Cyprinodontiformes</taxon>
        <taxon>Goodeidae</taxon>
        <taxon>Goodea</taxon>
    </lineage>
</organism>
<accession>A0ABV0Q1L9</accession>
<evidence type="ECO:0000256" key="1">
    <source>
        <dbReference type="SAM" id="SignalP"/>
    </source>
</evidence>
<protein>
    <submittedName>
        <fullName evidence="2">Uncharacterized protein</fullName>
    </submittedName>
</protein>
<name>A0ABV0Q1L9_9TELE</name>
<keyword evidence="3" id="KW-1185">Reference proteome</keyword>